<gene>
    <name evidence="1" type="ORF">HaLaN_09494</name>
</gene>
<accession>A0A699YTN1</accession>
<comment type="caution">
    <text evidence="1">The sequence shown here is derived from an EMBL/GenBank/DDBJ whole genome shotgun (WGS) entry which is preliminary data.</text>
</comment>
<reference evidence="1 2" key="1">
    <citation type="submission" date="2020-02" db="EMBL/GenBank/DDBJ databases">
        <title>Draft genome sequence of Haematococcus lacustris strain NIES-144.</title>
        <authorList>
            <person name="Morimoto D."/>
            <person name="Nakagawa S."/>
            <person name="Yoshida T."/>
            <person name="Sawayama S."/>
        </authorList>
    </citation>
    <scope>NUCLEOTIDE SEQUENCE [LARGE SCALE GENOMIC DNA]</scope>
    <source>
        <strain evidence="1 2">NIES-144</strain>
    </source>
</reference>
<protein>
    <submittedName>
        <fullName evidence="1">Uncharacterized protein</fullName>
    </submittedName>
</protein>
<proteinExistence type="predicted"/>
<organism evidence="1 2">
    <name type="scientific">Haematococcus lacustris</name>
    <name type="common">Green alga</name>
    <name type="synonym">Haematococcus pluvialis</name>
    <dbReference type="NCBI Taxonomy" id="44745"/>
    <lineage>
        <taxon>Eukaryota</taxon>
        <taxon>Viridiplantae</taxon>
        <taxon>Chlorophyta</taxon>
        <taxon>core chlorophytes</taxon>
        <taxon>Chlorophyceae</taxon>
        <taxon>CS clade</taxon>
        <taxon>Chlamydomonadales</taxon>
        <taxon>Haematococcaceae</taxon>
        <taxon>Haematococcus</taxon>
    </lineage>
</organism>
<name>A0A699YTN1_HAELA</name>
<evidence type="ECO:0000313" key="2">
    <source>
        <dbReference type="Proteomes" id="UP000485058"/>
    </source>
</evidence>
<evidence type="ECO:0000313" key="1">
    <source>
        <dbReference type="EMBL" id="GFH13577.1"/>
    </source>
</evidence>
<keyword evidence="2" id="KW-1185">Reference proteome</keyword>
<dbReference type="AlphaFoldDB" id="A0A699YTN1"/>
<dbReference type="Proteomes" id="UP000485058">
    <property type="component" value="Unassembled WGS sequence"/>
</dbReference>
<sequence length="65" mass="6943">MERAMSAMSQLPPALTFRAASRQPKISNAPGWCDNYAPQAACSAAWWLGEAADPSREAQGGAYEV</sequence>
<dbReference type="EMBL" id="BLLF01000628">
    <property type="protein sequence ID" value="GFH13577.1"/>
    <property type="molecule type" value="Genomic_DNA"/>
</dbReference>
<feature type="non-terminal residue" evidence="1">
    <location>
        <position position="1"/>
    </location>
</feature>